<organism evidence="2 3">
    <name type="scientific">Panicum virgatum</name>
    <name type="common">Blackwell switchgrass</name>
    <dbReference type="NCBI Taxonomy" id="38727"/>
    <lineage>
        <taxon>Eukaryota</taxon>
        <taxon>Viridiplantae</taxon>
        <taxon>Streptophyta</taxon>
        <taxon>Embryophyta</taxon>
        <taxon>Tracheophyta</taxon>
        <taxon>Spermatophyta</taxon>
        <taxon>Magnoliopsida</taxon>
        <taxon>Liliopsida</taxon>
        <taxon>Poales</taxon>
        <taxon>Poaceae</taxon>
        <taxon>PACMAD clade</taxon>
        <taxon>Panicoideae</taxon>
        <taxon>Panicodae</taxon>
        <taxon>Paniceae</taxon>
        <taxon>Panicinae</taxon>
        <taxon>Panicum</taxon>
        <taxon>Panicum sect. Hiantes</taxon>
    </lineage>
</organism>
<evidence type="ECO:0000313" key="2">
    <source>
        <dbReference type="EMBL" id="KAG2582007.1"/>
    </source>
</evidence>
<evidence type="ECO:0000313" key="3">
    <source>
        <dbReference type="Proteomes" id="UP000823388"/>
    </source>
</evidence>
<comment type="caution">
    <text evidence="2">The sequence shown here is derived from an EMBL/GenBank/DDBJ whole genome shotgun (WGS) entry which is preliminary data.</text>
</comment>
<evidence type="ECO:0000256" key="1">
    <source>
        <dbReference type="SAM" id="SignalP"/>
    </source>
</evidence>
<gene>
    <name evidence="2" type="ORF">PVAP13_6KG192400</name>
</gene>
<dbReference type="Proteomes" id="UP000823388">
    <property type="component" value="Chromosome 6K"/>
</dbReference>
<feature type="chain" id="PRO_5035865688" evidence="1">
    <location>
        <begin position="19"/>
        <end position="105"/>
    </location>
</feature>
<protein>
    <submittedName>
        <fullName evidence="2">Uncharacterized protein</fullName>
    </submittedName>
</protein>
<accession>A0A8T0R899</accession>
<name>A0A8T0R899_PANVG</name>
<keyword evidence="1" id="KW-0732">Signal</keyword>
<dbReference type="AlphaFoldDB" id="A0A8T0R899"/>
<sequence length="105" mass="12052">MHTLAFLAGAMVWSQVSSFLAINVDFQRVENLNTNGCYRKTTLMVNITSCIYPHEEFLPQISASVYAMKTLILQSKTILLEIRELWRERCILVMMGICLLCLFVC</sequence>
<dbReference type="EMBL" id="CM029047">
    <property type="protein sequence ID" value="KAG2582007.1"/>
    <property type="molecule type" value="Genomic_DNA"/>
</dbReference>
<feature type="signal peptide" evidence="1">
    <location>
        <begin position="1"/>
        <end position="18"/>
    </location>
</feature>
<proteinExistence type="predicted"/>
<keyword evidence="3" id="KW-1185">Reference proteome</keyword>
<reference evidence="2" key="1">
    <citation type="submission" date="2020-05" db="EMBL/GenBank/DDBJ databases">
        <title>WGS assembly of Panicum virgatum.</title>
        <authorList>
            <person name="Lovell J.T."/>
            <person name="Jenkins J."/>
            <person name="Shu S."/>
            <person name="Juenger T.E."/>
            <person name="Schmutz J."/>
        </authorList>
    </citation>
    <scope>NUCLEOTIDE SEQUENCE</scope>
    <source>
        <strain evidence="2">AP13</strain>
    </source>
</reference>